<dbReference type="Gene3D" id="3.30.360.20">
    <property type="entry name" value="RNA 3'-terminal phosphate cyclase, insert domain"/>
    <property type="match status" value="1"/>
</dbReference>
<evidence type="ECO:0000256" key="6">
    <source>
        <dbReference type="ARBA" id="ARBA00024481"/>
    </source>
</evidence>
<evidence type="ECO:0000313" key="13">
    <source>
        <dbReference type="EMBL" id="EDQ89146.1"/>
    </source>
</evidence>
<evidence type="ECO:0000259" key="12">
    <source>
        <dbReference type="Pfam" id="PF05189"/>
    </source>
</evidence>
<dbReference type="InterPro" id="IPR013791">
    <property type="entry name" value="RNA3'-term_phos_cycl_insert"/>
</dbReference>
<dbReference type="Gene3D" id="3.65.10.20">
    <property type="entry name" value="RNA 3'-terminal phosphate cyclase domain"/>
    <property type="match status" value="1"/>
</dbReference>
<evidence type="ECO:0000256" key="5">
    <source>
        <dbReference type="ARBA" id="ARBA00022741"/>
    </source>
</evidence>
<dbReference type="eggNOG" id="KOG3980">
    <property type="taxonomic scope" value="Eukaryota"/>
</dbReference>
<accession>A9V0E9</accession>
<feature type="domain" description="RNA 3'-terminal phosphate cyclase insert" evidence="12">
    <location>
        <begin position="598"/>
        <end position="697"/>
    </location>
</feature>
<dbReference type="KEGG" id="mbr:MONBRDRAFT_25783"/>
<feature type="region of interest" description="Disordered" evidence="9">
    <location>
        <begin position="225"/>
        <end position="388"/>
    </location>
</feature>
<evidence type="ECO:0000256" key="10">
    <source>
        <dbReference type="SAM" id="Phobius"/>
    </source>
</evidence>
<dbReference type="InterPro" id="IPR013792">
    <property type="entry name" value="RNA3'P_cycl/enolpyr_Trfase_a/b"/>
</dbReference>
<keyword evidence="14" id="KW-1185">Reference proteome</keyword>
<evidence type="ECO:0000256" key="9">
    <source>
        <dbReference type="SAM" id="MobiDB-lite"/>
    </source>
</evidence>
<dbReference type="AlphaFoldDB" id="A9V0E9"/>
<dbReference type="GO" id="GO:0000166">
    <property type="term" value="F:nucleotide binding"/>
    <property type="evidence" value="ECO:0007669"/>
    <property type="project" value="UniProtKB-KW"/>
</dbReference>
<proteinExistence type="inferred from homology"/>
<feature type="transmembrane region" description="Helical" evidence="10">
    <location>
        <begin position="41"/>
        <end position="63"/>
    </location>
</feature>
<comment type="function">
    <text evidence="8">Catalyzes the conversion of 3'-phosphate to a 2',3'-cyclic phosphodiester at the end of RNA. The mechanism of action of the enzyme occurs in 3 steps: (A) adenylation of the enzyme by ATP; (B) transfer of adenylate to an RNA-N3'P to produce RNA-N3'PP5'A; (C) and attack of the adjacent 2'-hydroxyl on the 3'-phosphorus in the diester linkage to produce the cyclic end product. Likely functions in some aspects of cellular RNA processing. Function plays an important role in regulating axon regeneration by inhibiting central nervous system (CNS) axon regeneration following optic nerve injury.</text>
</comment>
<keyword evidence="5" id="KW-0547">Nucleotide-binding</keyword>
<dbReference type="EC" id="6.5.1.4" evidence="2"/>
<dbReference type="PANTHER" id="PTHR11096:SF0">
    <property type="entry name" value="RNA 3'-TERMINAL PHOSPHATE CYCLASE"/>
    <property type="match status" value="1"/>
</dbReference>
<dbReference type="PANTHER" id="PTHR11096">
    <property type="entry name" value="RNA 3' TERMINAL PHOSPHATE CYCLASE"/>
    <property type="match status" value="1"/>
</dbReference>
<dbReference type="GO" id="GO:0005634">
    <property type="term" value="C:nucleus"/>
    <property type="evidence" value="ECO:0000318"/>
    <property type="project" value="GO_Central"/>
</dbReference>
<dbReference type="InterPro" id="IPR017770">
    <property type="entry name" value="RNA3'_term_phos_cyc_type_1"/>
</dbReference>
<dbReference type="FunFam" id="3.30.360.20:FF:000002">
    <property type="entry name" value="RNA terminal phosphate cyclase-like 1"/>
    <property type="match status" value="1"/>
</dbReference>
<dbReference type="InterPro" id="IPR037136">
    <property type="entry name" value="RNA3'_phos_cyclase_dom_sf"/>
</dbReference>
<sequence length="781" mass="83500">MAVVVTVLTVYGLVVGNSPLELLILEQPLDVVPEQLYRRQLVPSLISAWLVNCVLGELFFWVLNASLRAKNQAAQAVVSTTARLRRAGLILLALTMSAYTAVLLHHHPRNWPTTDRDIPEPLTGAGRLAAQGLAAGVHLLATWRLVTTAFVQWSALHGSARRYDLASLPVAANATSLPRERCAAAVDRYQGSADGGSSQMSSSTFRFHPERVPAEGPSIKEAWLAQAQAGADTTSSRNMGSLRSKDRTPNPFDWSKFPDDDEDANAGKANDPSPATDAHRPPSSGSKGGSLGRMGRKQRGRRSPSAQHKGEPVYDQAWPESDLGMPSRADGQFPGGLNVPGRGRRACEEDDEDEFAGSGGSRPLTPVHTSQSRPRSDRTSKASSAVYQAVGDDGPEVLYEVVEPGTGVAIQLGRVDRDDSAFLHRDNSNQEQILRNTSAYACLLNKNVVIEHIRAKRSKPGLKAQHKTGLVLQANMCRGRLRNATVGSDRVEIYPNQLAGGTFAADVQTAGSTCLLIQSALPLALFAPEQVELQLRGGTNAEMAPQVDYFERVFVPLLEKFGGHCDCRVVTRGFFPKGQGEVHLSVPPVPRLHGMELLERGEVARVTGLSYVAGPIPDRVAREMAAAARRALRAQYPDLEVNIEEQRAANAVGAGTGIVLVAETSTGCRLGGSALGKRGVPAEKVGRAAAQELLAGINAGGCVDEYAADQIIILMALASGTSRVRTGPLSLHTETAIHLARELSGAKISVSSAEDPHFPEARVIECHGIGFTPDMRAASNP</sequence>
<dbReference type="InterPro" id="IPR036553">
    <property type="entry name" value="RPTC_insert"/>
</dbReference>
<keyword evidence="10" id="KW-0472">Membrane</keyword>
<dbReference type="RefSeq" id="XP_001746251.1">
    <property type="nucleotide sequence ID" value="XM_001746199.1"/>
</dbReference>
<dbReference type="SUPFAM" id="SSF55205">
    <property type="entry name" value="EPT/RTPC-like"/>
    <property type="match status" value="1"/>
</dbReference>
<dbReference type="EMBL" id="CH991552">
    <property type="protein sequence ID" value="EDQ89146.1"/>
    <property type="molecule type" value="Genomic_DNA"/>
</dbReference>
<feature type="domain" description="RNA 3'-terminal phosphate cyclase" evidence="11">
    <location>
        <begin position="432"/>
        <end position="750"/>
    </location>
</feature>
<evidence type="ECO:0000256" key="2">
    <source>
        <dbReference type="ARBA" id="ARBA00012725"/>
    </source>
</evidence>
<reference evidence="13 14" key="1">
    <citation type="journal article" date="2008" name="Nature">
        <title>The genome of the choanoflagellate Monosiga brevicollis and the origin of metazoans.</title>
        <authorList>
            <consortium name="JGI Sequencing"/>
            <person name="King N."/>
            <person name="Westbrook M.J."/>
            <person name="Young S.L."/>
            <person name="Kuo A."/>
            <person name="Abedin M."/>
            <person name="Chapman J."/>
            <person name="Fairclough S."/>
            <person name="Hellsten U."/>
            <person name="Isogai Y."/>
            <person name="Letunic I."/>
            <person name="Marr M."/>
            <person name="Pincus D."/>
            <person name="Putnam N."/>
            <person name="Rokas A."/>
            <person name="Wright K.J."/>
            <person name="Zuzow R."/>
            <person name="Dirks W."/>
            <person name="Good M."/>
            <person name="Goodstein D."/>
            <person name="Lemons D."/>
            <person name="Li W."/>
            <person name="Lyons J.B."/>
            <person name="Morris A."/>
            <person name="Nichols S."/>
            <person name="Richter D.J."/>
            <person name="Salamov A."/>
            <person name="Bork P."/>
            <person name="Lim W.A."/>
            <person name="Manning G."/>
            <person name="Miller W.T."/>
            <person name="McGinnis W."/>
            <person name="Shapiro H."/>
            <person name="Tjian R."/>
            <person name="Grigoriev I.V."/>
            <person name="Rokhsar D."/>
        </authorList>
    </citation>
    <scope>NUCLEOTIDE SEQUENCE [LARGE SCALE GENOMIC DNA]</scope>
    <source>
        <strain evidence="14">MX1 / ATCC 50154</strain>
    </source>
</reference>
<gene>
    <name evidence="13" type="ORF">MONBRDRAFT_25783</name>
</gene>
<dbReference type="GO" id="GO:0006396">
    <property type="term" value="P:RNA processing"/>
    <property type="evidence" value="ECO:0007669"/>
    <property type="project" value="InterPro"/>
</dbReference>
<dbReference type="InParanoid" id="A9V0E9"/>
<dbReference type="GeneID" id="5891504"/>
<keyword evidence="10" id="KW-0812">Transmembrane</keyword>
<name>A9V0E9_MONBE</name>
<comment type="similarity">
    <text evidence="1">Belongs to the RNA 3'-terminal cyclase family. Type 1 subfamily.</text>
</comment>
<organism evidence="13 14">
    <name type="scientific">Monosiga brevicollis</name>
    <name type="common">Choanoflagellate</name>
    <dbReference type="NCBI Taxonomy" id="81824"/>
    <lineage>
        <taxon>Eukaryota</taxon>
        <taxon>Choanoflagellata</taxon>
        <taxon>Craspedida</taxon>
        <taxon>Salpingoecidae</taxon>
        <taxon>Monosiga</taxon>
    </lineage>
</organism>
<evidence type="ECO:0000256" key="7">
    <source>
        <dbReference type="ARBA" id="ARBA00032543"/>
    </source>
</evidence>
<feature type="compositionally biased region" description="Polar residues" evidence="9">
    <location>
        <begin position="231"/>
        <end position="241"/>
    </location>
</feature>
<evidence type="ECO:0000313" key="14">
    <source>
        <dbReference type="Proteomes" id="UP000001357"/>
    </source>
</evidence>
<evidence type="ECO:0000256" key="4">
    <source>
        <dbReference type="ARBA" id="ARBA00022598"/>
    </source>
</evidence>
<protein>
    <recommendedName>
        <fullName evidence="3">RNA 3'-terminal phosphate cyclase</fullName>
        <ecNumber evidence="2">6.5.1.4</ecNumber>
    </recommendedName>
    <alternativeName>
        <fullName evidence="7">RNA terminal phosphate cyclase domain-containing protein 1</fullName>
    </alternativeName>
</protein>
<evidence type="ECO:0000256" key="8">
    <source>
        <dbReference type="ARBA" id="ARBA00045867"/>
    </source>
</evidence>
<dbReference type="InterPro" id="IPR000228">
    <property type="entry name" value="RNA3'_term_phos_cyc"/>
</dbReference>
<comment type="catalytic activity">
    <reaction evidence="6">
        <text>a 3'-end 3'-phospho-ribonucleotide-RNA + ATP = a 3'-end 2',3'-cyclophospho-ribonucleotide-RNA + AMP + diphosphate</text>
        <dbReference type="Rhea" id="RHEA:23976"/>
        <dbReference type="Rhea" id="RHEA-COMP:10463"/>
        <dbReference type="Rhea" id="RHEA-COMP:10464"/>
        <dbReference type="ChEBI" id="CHEBI:30616"/>
        <dbReference type="ChEBI" id="CHEBI:33019"/>
        <dbReference type="ChEBI" id="CHEBI:83062"/>
        <dbReference type="ChEBI" id="CHEBI:83064"/>
        <dbReference type="ChEBI" id="CHEBI:456215"/>
        <dbReference type="EC" id="6.5.1.4"/>
    </reaction>
</comment>
<evidence type="ECO:0000256" key="3">
    <source>
        <dbReference type="ARBA" id="ARBA00021428"/>
    </source>
</evidence>
<dbReference type="NCBIfam" id="TIGR03399">
    <property type="entry name" value="RNA_3prim_cycl"/>
    <property type="match status" value="1"/>
</dbReference>
<dbReference type="InterPro" id="IPR023797">
    <property type="entry name" value="RNA3'_phos_cyclase_dom"/>
</dbReference>
<keyword evidence="10" id="KW-1133">Transmembrane helix</keyword>
<dbReference type="STRING" id="81824.A9V0E9"/>
<evidence type="ECO:0000256" key="1">
    <source>
        <dbReference type="ARBA" id="ARBA00009206"/>
    </source>
</evidence>
<dbReference type="Pfam" id="PF05189">
    <property type="entry name" value="RTC_insert"/>
    <property type="match status" value="1"/>
</dbReference>
<dbReference type="Proteomes" id="UP000001357">
    <property type="component" value="Unassembled WGS sequence"/>
</dbReference>
<dbReference type="GO" id="GO:0003963">
    <property type="term" value="F:RNA-3'-phosphate cyclase activity"/>
    <property type="evidence" value="ECO:0000318"/>
    <property type="project" value="GO_Central"/>
</dbReference>
<feature type="transmembrane region" description="Helical" evidence="10">
    <location>
        <begin position="84"/>
        <end position="104"/>
    </location>
</feature>
<dbReference type="Pfam" id="PF01137">
    <property type="entry name" value="RTC"/>
    <property type="match status" value="1"/>
</dbReference>
<keyword evidence="4" id="KW-0436">Ligase</keyword>
<dbReference type="SUPFAM" id="SSF52913">
    <property type="entry name" value="RNA 3'-terminal phosphate cyclase, RPTC, insert domain"/>
    <property type="match status" value="1"/>
</dbReference>
<evidence type="ECO:0000259" key="11">
    <source>
        <dbReference type="Pfam" id="PF01137"/>
    </source>
</evidence>